<feature type="chain" id="PRO_5032637405" evidence="3">
    <location>
        <begin position="25"/>
        <end position="481"/>
    </location>
</feature>
<evidence type="ECO:0000313" key="5">
    <source>
        <dbReference type="EMBL" id="MWB77645.1"/>
    </source>
</evidence>
<reference evidence="5 6" key="1">
    <citation type="submission" date="2019-11" db="EMBL/GenBank/DDBJ databases">
        <title>Pseudooceanicola pacifica sp. nov., isolated from deep-sea sediment of the Pacific Ocean.</title>
        <authorList>
            <person name="Lyu L."/>
        </authorList>
    </citation>
    <scope>NUCLEOTIDE SEQUENCE [LARGE SCALE GENOMIC DNA]</scope>
    <source>
        <strain evidence="5 6">216_PA32_1</strain>
    </source>
</reference>
<dbReference type="Gene3D" id="3.20.20.140">
    <property type="entry name" value="Metal-dependent hydrolases"/>
    <property type="match status" value="1"/>
</dbReference>
<dbReference type="SUPFAM" id="SSF51338">
    <property type="entry name" value="Composite domain of metallo-dependent hydrolases"/>
    <property type="match status" value="1"/>
</dbReference>
<accession>A0A844W3J8</accession>
<sequence length="481" mass="51642">MSRRGFVKSASVAGLLTSVMPFGAASLARAQTPGNTGAPGIRTVIRGGTILSMDPAVGDFERADILIEGSKILEIAPQIEAGDAIVVEAQGKIVIPGFIDTHHHLYETALRATLPDAILRDDGQPENSLNYINFVLAQVGPKYTAEDVMINDLFGSLSQLDAGVTTVQDISQIHFTPDHTDAAFEAFARSGQRVSVGYFSGTPEGARRAAKAYGSSGEGLRNLTMGGDMYLPDFRENWALARELGLRIAAHVVGSDSTRDRMKAFADEGVFGPDAVLIHMTGMTDAIWDAVHNSGARVSLSVPIEMTMRHGMPPIQKMLDLGMKPSLSTDVETTMTADLFSQMRGAMTLQRAFANEAVIEGRKTPEEVRLLTARDVLEFATIVGATALGMDHKTGSLTPGKEADIVLLDAEAINTAPLNNAAGSVVALMDRSNVDTVFVAGKLRKWQGQLLDADVPKLREELVASRDRLFAAAQVEMDMFR</sequence>
<evidence type="ECO:0000313" key="6">
    <source>
        <dbReference type="Proteomes" id="UP000443843"/>
    </source>
</evidence>
<comment type="similarity">
    <text evidence="1">Belongs to the metallo-dependent hydrolases superfamily. ATZ/TRZ family.</text>
</comment>
<dbReference type="Gene3D" id="2.30.40.10">
    <property type="entry name" value="Urease, subunit C, domain 1"/>
    <property type="match status" value="1"/>
</dbReference>
<dbReference type="InterPro" id="IPR006680">
    <property type="entry name" value="Amidohydro-rel"/>
</dbReference>
<dbReference type="EMBL" id="WNXQ01000003">
    <property type="protein sequence ID" value="MWB77645.1"/>
    <property type="molecule type" value="Genomic_DNA"/>
</dbReference>
<feature type="signal peptide" evidence="3">
    <location>
        <begin position="1"/>
        <end position="24"/>
    </location>
</feature>
<keyword evidence="2 5" id="KW-0378">Hydrolase</keyword>
<evidence type="ECO:0000256" key="1">
    <source>
        <dbReference type="ARBA" id="ARBA00006745"/>
    </source>
</evidence>
<gene>
    <name evidence="5" type="ORF">GLS40_06385</name>
</gene>
<dbReference type="PANTHER" id="PTHR43794:SF11">
    <property type="entry name" value="AMIDOHYDROLASE-RELATED DOMAIN-CONTAINING PROTEIN"/>
    <property type="match status" value="1"/>
</dbReference>
<dbReference type="InterPro" id="IPR011059">
    <property type="entry name" value="Metal-dep_hydrolase_composite"/>
</dbReference>
<dbReference type="PANTHER" id="PTHR43794">
    <property type="entry name" value="AMINOHYDROLASE SSNA-RELATED"/>
    <property type="match status" value="1"/>
</dbReference>
<dbReference type="Pfam" id="PF01979">
    <property type="entry name" value="Amidohydro_1"/>
    <property type="match status" value="1"/>
</dbReference>
<proteinExistence type="inferred from homology"/>
<evidence type="ECO:0000256" key="2">
    <source>
        <dbReference type="ARBA" id="ARBA00022801"/>
    </source>
</evidence>
<evidence type="ECO:0000256" key="3">
    <source>
        <dbReference type="SAM" id="SignalP"/>
    </source>
</evidence>
<keyword evidence="3" id="KW-0732">Signal</keyword>
<keyword evidence="6" id="KW-1185">Reference proteome</keyword>
<dbReference type="InterPro" id="IPR006311">
    <property type="entry name" value="TAT_signal"/>
</dbReference>
<dbReference type="InterPro" id="IPR050287">
    <property type="entry name" value="MTA/SAH_deaminase"/>
</dbReference>
<evidence type="ECO:0000259" key="4">
    <source>
        <dbReference type="Pfam" id="PF01979"/>
    </source>
</evidence>
<dbReference type="PROSITE" id="PS51318">
    <property type="entry name" value="TAT"/>
    <property type="match status" value="1"/>
</dbReference>
<dbReference type="InterPro" id="IPR032466">
    <property type="entry name" value="Metal_Hydrolase"/>
</dbReference>
<feature type="domain" description="Amidohydrolase-related" evidence="4">
    <location>
        <begin position="93"/>
        <end position="443"/>
    </location>
</feature>
<dbReference type="SUPFAM" id="SSF51556">
    <property type="entry name" value="Metallo-dependent hydrolases"/>
    <property type="match status" value="1"/>
</dbReference>
<organism evidence="5 6">
    <name type="scientific">Pseudooceanicola pacificus</name>
    <dbReference type="NCBI Taxonomy" id="2676438"/>
    <lineage>
        <taxon>Bacteria</taxon>
        <taxon>Pseudomonadati</taxon>
        <taxon>Pseudomonadota</taxon>
        <taxon>Alphaproteobacteria</taxon>
        <taxon>Rhodobacterales</taxon>
        <taxon>Paracoccaceae</taxon>
        <taxon>Pseudooceanicola</taxon>
    </lineage>
</organism>
<dbReference type="AlphaFoldDB" id="A0A844W3J8"/>
<protein>
    <submittedName>
        <fullName evidence="5">Amidohydrolase family protein</fullName>
    </submittedName>
</protein>
<name>A0A844W3J8_9RHOB</name>
<comment type="caution">
    <text evidence="5">The sequence shown here is derived from an EMBL/GenBank/DDBJ whole genome shotgun (WGS) entry which is preliminary data.</text>
</comment>
<dbReference type="NCBIfam" id="NF006056">
    <property type="entry name" value="PRK08204.1"/>
    <property type="match status" value="1"/>
</dbReference>
<dbReference type="GO" id="GO:0016810">
    <property type="term" value="F:hydrolase activity, acting on carbon-nitrogen (but not peptide) bonds"/>
    <property type="evidence" value="ECO:0007669"/>
    <property type="project" value="InterPro"/>
</dbReference>
<dbReference type="Proteomes" id="UP000443843">
    <property type="component" value="Unassembled WGS sequence"/>
</dbReference>